<sequence>MPPTTRSASDMNIEQTVVQLQDRVTHLETSVEQIKDEVRNGFNDVKSSLSRFDELLLVIQQQQQLQVKVGGGTEIKAKETNKQEITSRNDNIEEKESPKLEPLIESKYHPNGALNLHPKRNFSFSTREEKEVREIWPQVVLPHEAEDYGEAADKNKVALPSHLRLVRADRKVFKNLSDIKYLLRIALVPYRLWPRRVASELSGDFQQVSIWANRWQVSWVELVRAIFNVLRNHGCLFDSVTSFTMLLPHRDEAYINFAWRLRDAFYMLPLEQQEMQGIWHILVGKLQEYLPSIWLSICDLVQPGMHASELIELVVQRAQLVTRVAVESRICSTPEVIVNLEGHSAPHYELKVSESTPSKPGVAQIVQPNVASTRTQISDPRNDEQMNKRDRAHLVKHELADDSSQDSISPVNRIKWEHDDVASLLEAIVNEIDNQ</sequence>
<dbReference type="EMBL" id="MCBQ01009562">
    <property type="protein sequence ID" value="RKF73111.1"/>
    <property type="molecule type" value="Genomic_DNA"/>
</dbReference>
<evidence type="ECO:0000313" key="2">
    <source>
        <dbReference type="Proteomes" id="UP000283383"/>
    </source>
</evidence>
<accession>A0A420IF00</accession>
<organism evidence="1 2">
    <name type="scientific">Golovinomyces cichoracearum</name>
    <dbReference type="NCBI Taxonomy" id="62708"/>
    <lineage>
        <taxon>Eukaryota</taxon>
        <taxon>Fungi</taxon>
        <taxon>Dikarya</taxon>
        <taxon>Ascomycota</taxon>
        <taxon>Pezizomycotina</taxon>
        <taxon>Leotiomycetes</taxon>
        <taxon>Erysiphales</taxon>
        <taxon>Erysiphaceae</taxon>
        <taxon>Golovinomyces</taxon>
    </lineage>
</organism>
<proteinExistence type="predicted"/>
<name>A0A420IF00_9PEZI</name>
<gene>
    <name evidence="1" type="ORF">GcM3_095024</name>
</gene>
<keyword evidence="2" id="KW-1185">Reference proteome</keyword>
<dbReference type="Proteomes" id="UP000283383">
    <property type="component" value="Unassembled WGS sequence"/>
</dbReference>
<protein>
    <submittedName>
        <fullName evidence="1">Uncharacterized protein</fullName>
    </submittedName>
</protein>
<reference evidence="1 2" key="1">
    <citation type="journal article" date="2018" name="BMC Genomics">
        <title>Comparative genome analyses reveal sequence features reflecting distinct modes of host-adaptation between dicot and monocot powdery mildew.</title>
        <authorList>
            <person name="Wu Y."/>
            <person name="Ma X."/>
            <person name="Pan Z."/>
            <person name="Kale S.D."/>
            <person name="Song Y."/>
            <person name="King H."/>
            <person name="Zhang Q."/>
            <person name="Presley C."/>
            <person name="Deng X."/>
            <person name="Wei C.I."/>
            <person name="Xiao S."/>
        </authorList>
    </citation>
    <scope>NUCLEOTIDE SEQUENCE [LARGE SCALE GENOMIC DNA]</scope>
    <source>
        <strain evidence="1">UMSG3</strain>
    </source>
</reference>
<comment type="caution">
    <text evidence="1">The sequence shown here is derived from an EMBL/GenBank/DDBJ whole genome shotgun (WGS) entry which is preliminary data.</text>
</comment>
<dbReference type="AlphaFoldDB" id="A0A420IF00"/>
<evidence type="ECO:0000313" key="1">
    <source>
        <dbReference type="EMBL" id="RKF73111.1"/>
    </source>
</evidence>